<evidence type="ECO:0000256" key="4">
    <source>
        <dbReference type="PROSITE-ProRule" id="PRU00175"/>
    </source>
</evidence>
<dbReference type="AlphaFoldDB" id="A0A1B6BWP9"/>
<keyword evidence="3" id="KW-0862">Zinc</keyword>
<dbReference type="InterPro" id="IPR043136">
    <property type="entry name" value="B30.2/SPRY_sf"/>
</dbReference>
<dbReference type="InterPro" id="IPR003877">
    <property type="entry name" value="SPRY_dom"/>
</dbReference>
<dbReference type="Pfam" id="PF25576">
    <property type="entry name" value="TPR_RNF123"/>
    <property type="match status" value="1"/>
</dbReference>
<dbReference type="PANTHER" id="PTHR13363">
    <property type="entry name" value="RING FINGER AND SRY DOMAIN-CONTAINING"/>
    <property type="match status" value="1"/>
</dbReference>
<gene>
    <name evidence="8" type="ORF">g.15883</name>
</gene>
<dbReference type="InterPro" id="IPR013083">
    <property type="entry name" value="Znf_RING/FYVE/PHD"/>
</dbReference>
<feature type="domain" description="RING-type" evidence="6">
    <location>
        <begin position="1170"/>
        <end position="1210"/>
    </location>
</feature>
<accession>A0A1B6BWP9</accession>
<evidence type="ECO:0000259" key="7">
    <source>
        <dbReference type="PROSITE" id="PS50188"/>
    </source>
</evidence>
<feature type="coiled-coil region" evidence="5">
    <location>
        <begin position="685"/>
        <end position="712"/>
    </location>
</feature>
<evidence type="ECO:0000256" key="5">
    <source>
        <dbReference type="SAM" id="Coils"/>
    </source>
</evidence>
<dbReference type="InterPro" id="IPR045129">
    <property type="entry name" value="RNF123/RKP/RSPRY1"/>
</dbReference>
<dbReference type="PANTHER" id="PTHR13363:SF5">
    <property type="entry name" value="E3 UBIQUITIN-PROTEIN LIGASE RNF123"/>
    <property type="match status" value="1"/>
</dbReference>
<dbReference type="PROSITE" id="PS50089">
    <property type="entry name" value="ZF_RING_2"/>
    <property type="match status" value="1"/>
</dbReference>
<dbReference type="SUPFAM" id="SSF57850">
    <property type="entry name" value="RING/U-box"/>
    <property type="match status" value="1"/>
</dbReference>
<dbReference type="SMART" id="SM00449">
    <property type="entry name" value="SPRY"/>
    <property type="match status" value="1"/>
</dbReference>
<keyword evidence="2 4" id="KW-0863">Zinc-finger</keyword>
<evidence type="ECO:0000259" key="6">
    <source>
        <dbReference type="PROSITE" id="PS50089"/>
    </source>
</evidence>
<keyword evidence="1" id="KW-0479">Metal-binding</keyword>
<dbReference type="InterPro" id="IPR057987">
    <property type="entry name" value="TPR_RNF123/RKP"/>
</dbReference>
<dbReference type="InterPro" id="IPR001841">
    <property type="entry name" value="Znf_RING"/>
</dbReference>
<reference evidence="8" key="1">
    <citation type="submission" date="2015-12" db="EMBL/GenBank/DDBJ databases">
        <title>De novo transcriptome assembly of four potential Pierce s Disease insect vectors from Arizona vineyards.</title>
        <authorList>
            <person name="Tassone E.E."/>
        </authorList>
    </citation>
    <scope>NUCLEOTIDE SEQUENCE</scope>
</reference>
<evidence type="ECO:0008006" key="9">
    <source>
        <dbReference type="Google" id="ProtNLM"/>
    </source>
</evidence>
<evidence type="ECO:0000256" key="3">
    <source>
        <dbReference type="ARBA" id="ARBA00022833"/>
    </source>
</evidence>
<sequence>MTSEELQIILPEVEEKNKLLAEKIFGVTKESSSQNSIIQEVEIRICCKLEEIGFSSWNNGKRDTRSGRLGPDTVIFDKHSRSYDGFFVEVDKDPLHLNSRGNFSSIRANVCVFSGKWQYELTLGSQGVMQLGWDLNEENVFTNEFGVGDTIKSFAYDGNRKRKWNFSTSQYGEYWLSGDVIGCTIDLDNGSIFFFRNGKPLGEAFTNIEMGAGCGYFPTISLARNETVVANFGGTPFRYPIDGFEPIQQPPTESMNQASLILNWFQKLLELCEEEDYILGEFKNEADDCKETSILMFARLLIKYLYQFLDNSYVMEACLVPFLEKLANVSSLIEDDQPLITDYKIKVFFEMLFLFMQDEVFGILKTTIKYSVSRFNQVSTDLEFIQQRQCLKFLISLLQIDQIRDCLLRKSYFVLYRLPECMNLKPFDAIVSNEIVPKTWWESDTGSLDDPDEERKNMYLTSCKEIAVGVKRIELLQLNLLEVLLQNNEENAFIQSSRTIFINMFRYFLKKICLVKSKVLPEHSSAILHCYFQRLLLILRRLWEMEMQLEEPHVMVSKFYENTFEFFNMQRFGGTWSFLIKKYRNMLISRLGEAEFLKVKDSDLNRESHPMGRFDMFSIEVSNVNQAGQMVPIGFFHLRDLSTRDDSNTWLKNIKQKQMEDGLMEMLDGLVMFYHHTVHKQFQGINKFRLKLKKYVEAMNQAHEKLKEAKKNRPEVVVELTNSLLVFETKVDYLSRKMAWIHSVIFSSSNESNLLWLLTAVLKTLKLASQDGDFFAFIPEFYIETLIEMSFALRNYFGHNLEQSEDYTVIMTEVADFLASHFSDTRIVNPNVNDCTIHGLAWFVTNQRGLTCLEHISQSSQGKMITDLLKPYDDRPWAHTNWVLLRFWHGCGFAYRYQKSPHIMGPKLLFNDSILMHHTFKPCPSLLYQKLIEKIMLCDEEISSAFINSALNQLNWVFSEVIGMLQKIKEFSLSELESIRTNQFLVCSTCFDFTLGLLRVFEMIITVCKPLFTDFKRLNSENLLERLCQILCLILLRVSSADGCFEYVISLNIHELETIHQFPILAALIGVMIALLDGDESHDAKTESEISPVVKTLLSDPGFEIKNLLYVLGEDDRAKNKNEKPFSFLAYPDAVNEHEINEVRRIIQIFTKCEQILSTGVKETPDDELCMICCALPMSVTLRPCLHKSCKSCISHFLLTNSEKKCFFCKAQITSVRDFSGAVIHTVSHLENNLTQVDESHI</sequence>
<dbReference type="Gene3D" id="3.30.40.10">
    <property type="entry name" value="Zinc/RING finger domain, C3HC4 (zinc finger)"/>
    <property type="match status" value="1"/>
</dbReference>
<name>A0A1B6BWP9_9HEMI</name>
<evidence type="ECO:0000256" key="1">
    <source>
        <dbReference type="ARBA" id="ARBA00022723"/>
    </source>
</evidence>
<dbReference type="GO" id="GO:0004842">
    <property type="term" value="F:ubiquitin-protein transferase activity"/>
    <property type="evidence" value="ECO:0007669"/>
    <property type="project" value="InterPro"/>
</dbReference>
<evidence type="ECO:0000256" key="2">
    <source>
        <dbReference type="ARBA" id="ARBA00022771"/>
    </source>
</evidence>
<dbReference type="InterPro" id="IPR013320">
    <property type="entry name" value="ConA-like_dom_sf"/>
</dbReference>
<proteinExistence type="predicted"/>
<dbReference type="EMBL" id="GEDC01031581">
    <property type="protein sequence ID" value="JAS05717.1"/>
    <property type="molecule type" value="Transcribed_RNA"/>
</dbReference>
<dbReference type="SUPFAM" id="SSF49899">
    <property type="entry name" value="Concanavalin A-like lectins/glucanases"/>
    <property type="match status" value="1"/>
</dbReference>
<dbReference type="Gene3D" id="2.60.120.920">
    <property type="match status" value="1"/>
</dbReference>
<organism evidence="8">
    <name type="scientific">Clastoptera arizonana</name>
    <name type="common">Arizona spittle bug</name>
    <dbReference type="NCBI Taxonomy" id="38151"/>
    <lineage>
        <taxon>Eukaryota</taxon>
        <taxon>Metazoa</taxon>
        <taxon>Ecdysozoa</taxon>
        <taxon>Arthropoda</taxon>
        <taxon>Hexapoda</taxon>
        <taxon>Insecta</taxon>
        <taxon>Pterygota</taxon>
        <taxon>Neoptera</taxon>
        <taxon>Paraneoptera</taxon>
        <taxon>Hemiptera</taxon>
        <taxon>Auchenorrhyncha</taxon>
        <taxon>Cercopoidea</taxon>
        <taxon>Clastopteridae</taxon>
        <taxon>Clastoptera</taxon>
    </lineage>
</organism>
<protein>
    <recommendedName>
        <fullName evidence="9">B30.2/SPRY domain-containing protein</fullName>
    </recommendedName>
</protein>
<dbReference type="Pfam" id="PF00622">
    <property type="entry name" value="SPRY"/>
    <property type="match status" value="1"/>
</dbReference>
<keyword evidence="5" id="KW-0175">Coiled coil</keyword>
<dbReference type="GO" id="GO:0008270">
    <property type="term" value="F:zinc ion binding"/>
    <property type="evidence" value="ECO:0007669"/>
    <property type="project" value="UniProtKB-KW"/>
</dbReference>
<dbReference type="PROSITE" id="PS50188">
    <property type="entry name" value="B302_SPRY"/>
    <property type="match status" value="1"/>
</dbReference>
<dbReference type="GO" id="GO:0005737">
    <property type="term" value="C:cytoplasm"/>
    <property type="evidence" value="ECO:0007669"/>
    <property type="project" value="TreeGrafter"/>
</dbReference>
<evidence type="ECO:0000313" key="8">
    <source>
        <dbReference type="EMBL" id="JAS05717.1"/>
    </source>
</evidence>
<dbReference type="Pfam" id="PF13920">
    <property type="entry name" value="zf-C3HC4_3"/>
    <property type="match status" value="1"/>
</dbReference>
<feature type="domain" description="B30.2/SPRY" evidence="7">
    <location>
        <begin position="54"/>
        <end position="237"/>
    </location>
</feature>
<dbReference type="GO" id="GO:0051603">
    <property type="term" value="P:proteolysis involved in protein catabolic process"/>
    <property type="evidence" value="ECO:0007669"/>
    <property type="project" value="TreeGrafter"/>
</dbReference>
<dbReference type="InterPro" id="IPR001870">
    <property type="entry name" value="B30.2/SPRY"/>
</dbReference>